<reference evidence="5 6" key="1">
    <citation type="submission" date="2015-04" db="EMBL/GenBank/DDBJ databases">
        <title>The draft genome sequence of Fusarium langsethiae, a T-2/HT-2 mycotoxin producer.</title>
        <authorList>
            <person name="Lysoe E."/>
            <person name="Divon H.H."/>
            <person name="Terzi V."/>
            <person name="Orru L."/>
            <person name="Lamontanara A."/>
            <person name="Kolseth A.-K."/>
            <person name="Frandsen R.J."/>
            <person name="Nielsen K."/>
            <person name="Thrane U."/>
        </authorList>
    </citation>
    <scope>NUCLEOTIDE SEQUENCE [LARGE SCALE GENOMIC DNA]</scope>
    <source>
        <strain evidence="5 6">Fl201059</strain>
    </source>
</reference>
<dbReference type="OrthoDB" id="20872at2759"/>
<dbReference type="PROSITE" id="PS50088">
    <property type="entry name" value="ANK_REPEAT"/>
    <property type="match status" value="4"/>
</dbReference>
<dbReference type="EMBL" id="JXCE01000145">
    <property type="protein sequence ID" value="KPA40256.1"/>
    <property type="molecule type" value="Genomic_DNA"/>
</dbReference>
<feature type="repeat" description="ANK" evidence="3">
    <location>
        <begin position="212"/>
        <end position="244"/>
    </location>
</feature>
<dbReference type="InterPro" id="IPR002110">
    <property type="entry name" value="Ankyrin_rpt"/>
</dbReference>
<protein>
    <submittedName>
        <fullName evidence="5">Ankyrin</fullName>
    </submittedName>
</protein>
<dbReference type="InterPro" id="IPR036770">
    <property type="entry name" value="Ankyrin_rpt-contain_sf"/>
</dbReference>
<evidence type="ECO:0000256" key="3">
    <source>
        <dbReference type="PROSITE-ProRule" id="PRU00023"/>
    </source>
</evidence>
<dbReference type="Gene3D" id="1.25.40.20">
    <property type="entry name" value="Ankyrin repeat-containing domain"/>
    <property type="match status" value="2"/>
</dbReference>
<dbReference type="SMART" id="SM00248">
    <property type="entry name" value="ANK"/>
    <property type="match status" value="11"/>
</dbReference>
<sequence>MGNPQQDANAGDHATASSDSPPPYTSPTSTTQANRFSFFKSLKSGFRSKPDPLVSALCHAAMRGDEQQVSGLISQGANVHGRNEDGDTPIKCAILQDQAGTSRLLLSMGATTNKLPPLFKAASVGSLNVSKMLLDSGEDVNEVSKSGDLCFIEVVNKGNVAGVRFLLEHGARADASTLAGGSVLAQAVKKDQVDIVHALLEYGADVNSHDVHGNSVLNIAIQTGNAKQVKLLLEKGAQTKPATILCTTILEYTINKKRLDILRQLIAAGVDLGLADAQNQPILIKVIRNPVLKKDDKLEVLRMLIDNGADFDATDITFGLPTICHAVETASPEIVEELLIRGAETKVRMLGGQTMVTYSIDVNHRNHVKTLLSHGVDVNEVDGLNRTPLMLAILRLDFNMAKLFMDHGADPMADVNESAVKFIKTLKRRDFLEVLGLTEEPRIPRVMGGSSAGPSTTEGHAPDVPPPSYEGAAGKA</sequence>
<dbReference type="PANTHER" id="PTHR24173:SF74">
    <property type="entry name" value="ANKYRIN REPEAT DOMAIN-CONTAINING PROTEIN 16"/>
    <property type="match status" value="1"/>
</dbReference>
<comment type="caution">
    <text evidence="5">The sequence shown here is derived from an EMBL/GenBank/DDBJ whole genome shotgun (WGS) entry which is preliminary data.</text>
</comment>
<proteinExistence type="predicted"/>
<dbReference type="PANTHER" id="PTHR24173">
    <property type="entry name" value="ANKYRIN REPEAT CONTAINING"/>
    <property type="match status" value="1"/>
</dbReference>
<feature type="repeat" description="ANK" evidence="3">
    <location>
        <begin position="179"/>
        <end position="211"/>
    </location>
</feature>
<dbReference type="PROSITE" id="PS50297">
    <property type="entry name" value="ANK_REP_REGION"/>
    <property type="match status" value="2"/>
</dbReference>
<dbReference type="Pfam" id="PF12796">
    <property type="entry name" value="Ank_2"/>
    <property type="match status" value="3"/>
</dbReference>
<feature type="region of interest" description="Disordered" evidence="4">
    <location>
        <begin position="1"/>
        <end position="32"/>
    </location>
</feature>
<gene>
    <name evidence="5" type="ORF">FLAG1_06878</name>
</gene>
<dbReference type="AlphaFoldDB" id="A0A0M9EVD5"/>
<dbReference type="Proteomes" id="UP000037904">
    <property type="component" value="Unassembled WGS sequence"/>
</dbReference>
<evidence type="ECO:0000313" key="6">
    <source>
        <dbReference type="Proteomes" id="UP000037904"/>
    </source>
</evidence>
<evidence type="ECO:0000256" key="1">
    <source>
        <dbReference type="ARBA" id="ARBA00022737"/>
    </source>
</evidence>
<keyword evidence="1" id="KW-0677">Repeat</keyword>
<feature type="region of interest" description="Disordered" evidence="4">
    <location>
        <begin position="445"/>
        <end position="476"/>
    </location>
</feature>
<feature type="repeat" description="ANK" evidence="3">
    <location>
        <begin position="351"/>
        <end position="383"/>
    </location>
</feature>
<organism evidence="5 6">
    <name type="scientific">Fusarium langsethiae</name>
    <dbReference type="NCBI Taxonomy" id="179993"/>
    <lineage>
        <taxon>Eukaryota</taxon>
        <taxon>Fungi</taxon>
        <taxon>Dikarya</taxon>
        <taxon>Ascomycota</taxon>
        <taxon>Pezizomycotina</taxon>
        <taxon>Sordariomycetes</taxon>
        <taxon>Hypocreomycetidae</taxon>
        <taxon>Hypocreales</taxon>
        <taxon>Nectriaceae</taxon>
        <taxon>Fusarium</taxon>
    </lineage>
</organism>
<accession>A0A0M9EVD5</accession>
<feature type="repeat" description="ANK" evidence="3">
    <location>
        <begin position="113"/>
        <end position="145"/>
    </location>
</feature>
<dbReference type="SUPFAM" id="SSF48403">
    <property type="entry name" value="Ankyrin repeat"/>
    <property type="match status" value="1"/>
</dbReference>
<evidence type="ECO:0000313" key="5">
    <source>
        <dbReference type="EMBL" id="KPA40256.1"/>
    </source>
</evidence>
<keyword evidence="2 3" id="KW-0040">ANK repeat</keyword>
<evidence type="ECO:0000256" key="4">
    <source>
        <dbReference type="SAM" id="MobiDB-lite"/>
    </source>
</evidence>
<keyword evidence="6" id="KW-1185">Reference proteome</keyword>
<name>A0A0M9EVD5_FUSLA</name>
<evidence type="ECO:0000256" key="2">
    <source>
        <dbReference type="ARBA" id="ARBA00023043"/>
    </source>
</evidence>